<dbReference type="PROSITE" id="PS51123">
    <property type="entry name" value="OMPA_2"/>
    <property type="match status" value="1"/>
</dbReference>
<dbReference type="Pfam" id="PF00691">
    <property type="entry name" value="OmpA"/>
    <property type="match status" value="1"/>
</dbReference>
<proteinExistence type="predicted"/>
<dbReference type="PANTHER" id="PTHR30329">
    <property type="entry name" value="STATOR ELEMENT OF FLAGELLAR MOTOR COMPLEX"/>
    <property type="match status" value="1"/>
</dbReference>
<dbReference type="EMBL" id="JBHRYJ010000009">
    <property type="protein sequence ID" value="MFC3678453.1"/>
    <property type="molecule type" value="Genomic_DNA"/>
</dbReference>
<keyword evidence="3" id="KW-0812">Transmembrane</keyword>
<evidence type="ECO:0000256" key="2">
    <source>
        <dbReference type="SAM" id="MobiDB-lite"/>
    </source>
</evidence>
<keyword evidence="3" id="KW-1133">Transmembrane helix</keyword>
<reference evidence="6" key="1">
    <citation type="journal article" date="2019" name="Int. J. Syst. Evol. Microbiol.">
        <title>The Global Catalogue of Microorganisms (GCM) 10K type strain sequencing project: providing services to taxonomists for standard genome sequencing and annotation.</title>
        <authorList>
            <consortium name="The Broad Institute Genomics Platform"/>
            <consortium name="The Broad Institute Genome Sequencing Center for Infectious Disease"/>
            <person name="Wu L."/>
            <person name="Ma J."/>
        </authorList>
    </citation>
    <scope>NUCLEOTIDE SEQUENCE [LARGE SCALE GENOMIC DNA]</scope>
    <source>
        <strain evidence="6">KCTC 42182</strain>
    </source>
</reference>
<evidence type="ECO:0000313" key="6">
    <source>
        <dbReference type="Proteomes" id="UP001595711"/>
    </source>
</evidence>
<dbReference type="PANTHER" id="PTHR30329:SF21">
    <property type="entry name" value="LIPOPROTEIN YIAD-RELATED"/>
    <property type="match status" value="1"/>
</dbReference>
<evidence type="ECO:0000313" key="5">
    <source>
        <dbReference type="EMBL" id="MFC3678453.1"/>
    </source>
</evidence>
<dbReference type="InterPro" id="IPR006665">
    <property type="entry name" value="OmpA-like"/>
</dbReference>
<comment type="caution">
    <text evidence="5">The sequence shown here is derived from an EMBL/GenBank/DDBJ whole genome shotgun (WGS) entry which is preliminary data.</text>
</comment>
<sequence length="545" mass="58418">MADILGISVTYRAKRSRGYGLVAALAIAGTVSGCVTTGNGTSSADGGDDNPCSVSSSKYIGAAVGAIAVGTLAYFLSGRKAAPAAVAAVGGGAAGYVIGKDIDDRRCQQWKIAQANRVTVKFDDVVVQSTNSQGQEQNVRIGQVSTWEGVEHFEPGSAKLTPQAEQYFRAVAETYVNTNPPQNLSPQDRQKWMEQHRDQRILLVGHSDDTGSSEANAELSEARARAVGEVFRRQGFNPNRLYYQGAGEKYPIADNRTDDGRAKNRRVEIVEIQSEADLSTYLQNRKPNADFYRVDNSIETASAQTGAIPGSASKGDEKPEAAPLKPVTQVELPSKPVARPKAYEIDFGGVAADQSAGVTVAMLGGQHKGFTQSIASNLGISSAFASDSVFQASCLADKPRVSGEVKRLSDGKEFDYKTTDYAPGLYDTSYGGMANGHLIGLSHVAVLKNETTPVGKPKVVVYKRYKPTDRNKAPDVSLDTLVNVYPGNDALLYRVFIDKGEAPIKCIDLVFPNAPPFGAKYGKVYYEHVGHDFAADFKPIPAKDK</sequence>
<feature type="region of interest" description="Disordered" evidence="2">
    <location>
        <begin position="302"/>
        <end position="322"/>
    </location>
</feature>
<dbReference type="RefSeq" id="WP_379730090.1">
    <property type="nucleotide sequence ID" value="NZ_JBHRYJ010000009.1"/>
</dbReference>
<gene>
    <name evidence="5" type="ORF">ACFOOQ_23100</name>
</gene>
<dbReference type="CDD" id="cd07185">
    <property type="entry name" value="OmpA_C-like"/>
    <property type="match status" value="1"/>
</dbReference>
<accession>A0ABV7VLT5</accession>
<dbReference type="InterPro" id="IPR050330">
    <property type="entry name" value="Bact_OuterMem_StrucFunc"/>
</dbReference>
<dbReference type="Proteomes" id="UP001595711">
    <property type="component" value="Unassembled WGS sequence"/>
</dbReference>
<feature type="transmembrane region" description="Helical" evidence="3">
    <location>
        <begin position="59"/>
        <end position="76"/>
    </location>
</feature>
<feature type="transmembrane region" description="Helical" evidence="3">
    <location>
        <begin position="21"/>
        <end position="39"/>
    </location>
</feature>
<dbReference type="Gene3D" id="3.30.1330.60">
    <property type="entry name" value="OmpA-like domain"/>
    <property type="match status" value="1"/>
</dbReference>
<feature type="transmembrane region" description="Helical" evidence="3">
    <location>
        <begin position="81"/>
        <end position="99"/>
    </location>
</feature>
<protein>
    <submittedName>
        <fullName evidence="5">OmpA family protein</fullName>
    </submittedName>
</protein>
<evidence type="ECO:0000256" key="1">
    <source>
        <dbReference type="PROSITE-ProRule" id="PRU00473"/>
    </source>
</evidence>
<keyword evidence="1 3" id="KW-0472">Membrane</keyword>
<name>A0ABV7VLT5_9PROT</name>
<dbReference type="SUPFAM" id="SSF103088">
    <property type="entry name" value="OmpA-like"/>
    <property type="match status" value="1"/>
</dbReference>
<evidence type="ECO:0000256" key="3">
    <source>
        <dbReference type="SAM" id="Phobius"/>
    </source>
</evidence>
<organism evidence="5 6">
    <name type="scientific">Ferrovibrio xuzhouensis</name>
    <dbReference type="NCBI Taxonomy" id="1576914"/>
    <lineage>
        <taxon>Bacteria</taxon>
        <taxon>Pseudomonadati</taxon>
        <taxon>Pseudomonadota</taxon>
        <taxon>Alphaproteobacteria</taxon>
        <taxon>Rhodospirillales</taxon>
        <taxon>Rhodospirillaceae</taxon>
        <taxon>Ferrovibrio</taxon>
    </lineage>
</organism>
<evidence type="ECO:0000259" key="4">
    <source>
        <dbReference type="PROSITE" id="PS51123"/>
    </source>
</evidence>
<keyword evidence="6" id="KW-1185">Reference proteome</keyword>
<feature type="domain" description="OmpA-like" evidence="4">
    <location>
        <begin position="140"/>
        <end position="275"/>
    </location>
</feature>
<dbReference type="InterPro" id="IPR036737">
    <property type="entry name" value="OmpA-like_sf"/>
</dbReference>